<dbReference type="PROSITE" id="PS51257">
    <property type="entry name" value="PROKAR_LIPOPROTEIN"/>
    <property type="match status" value="1"/>
</dbReference>
<dbReference type="Pfam" id="PF13416">
    <property type="entry name" value="SBP_bac_8"/>
    <property type="match status" value="1"/>
</dbReference>
<dbReference type="GO" id="GO:1901982">
    <property type="term" value="F:maltose binding"/>
    <property type="evidence" value="ECO:0007669"/>
    <property type="project" value="TreeGrafter"/>
</dbReference>
<evidence type="ECO:0000256" key="3">
    <source>
        <dbReference type="ARBA" id="ARBA00022729"/>
    </source>
</evidence>
<dbReference type="GO" id="GO:0015768">
    <property type="term" value="P:maltose transport"/>
    <property type="evidence" value="ECO:0007669"/>
    <property type="project" value="TreeGrafter"/>
</dbReference>
<gene>
    <name evidence="5" type="ORF">B2M23_19660</name>
</gene>
<keyword evidence="2" id="KW-0813">Transport</keyword>
<name>A0AAC9W4Z1_EUBLI</name>
<organism evidence="5 6">
    <name type="scientific">Eubacterium limosum</name>
    <dbReference type="NCBI Taxonomy" id="1736"/>
    <lineage>
        <taxon>Bacteria</taxon>
        <taxon>Bacillati</taxon>
        <taxon>Bacillota</taxon>
        <taxon>Clostridia</taxon>
        <taxon>Eubacteriales</taxon>
        <taxon>Eubacteriaceae</taxon>
        <taxon>Eubacterium</taxon>
    </lineage>
</organism>
<dbReference type="GO" id="GO:0055052">
    <property type="term" value="C:ATP-binding cassette (ABC) transporter complex, substrate-binding subunit-containing"/>
    <property type="evidence" value="ECO:0007669"/>
    <property type="project" value="TreeGrafter"/>
</dbReference>
<feature type="signal peptide" evidence="4">
    <location>
        <begin position="1"/>
        <end position="27"/>
    </location>
</feature>
<evidence type="ECO:0000313" key="5">
    <source>
        <dbReference type="EMBL" id="ARD67619.1"/>
    </source>
</evidence>
<dbReference type="PANTHER" id="PTHR30061:SF50">
    <property type="entry name" value="MALTOSE_MALTODEXTRIN-BINDING PERIPLASMIC PROTEIN"/>
    <property type="match status" value="1"/>
</dbReference>
<keyword evidence="3 4" id="KW-0732">Signal</keyword>
<evidence type="ECO:0000256" key="4">
    <source>
        <dbReference type="SAM" id="SignalP"/>
    </source>
</evidence>
<sequence length="485" mass="53403">MKRGKSMKKKIGVFSLAVLLVLSVTLAGCSASPATKVKLSPDDPVSLEVWHYYNGPQKEAFDEMVAEFNDTVGMEKGITVEAFNKGNVNELTDAVLASANKKVGADEVPDIFAGYADTAYQVDKLGMVASLDNYLTKKEIEEYIPSYIEEGRFDSEENLKIFPFAKSMEVMMINKTDWDKFASATGASLDSLNTIEGLTDTAKKYYDWSGGKAFFNRDAMANYMIIGSKQLGVEIFEVKNGEVTFNLDKDVMRKLWDNYYVPFINGYFASYGRFASDDAKTGDIIALVGSSSGATYYPTKVTVSDTESYPIETVVMQAPEFKDGKKVAVQQGAGMVVVKSDERKEYASTVFLKWLTDAKRNIDFSITSGYLPVKKEANTREMLETAVEEAGDNAISDNLAKTLPIAVDITNNNELYTNKAFEGGTNARNILEASMKKKAAADAEAVKAAVASGTAKEAAIAAYNTDENFNQWYEKLKKELDETQK</sequence>
<dbReference type="PANTHER" id="PTHR30061">
    <property type="entry name" value="MALTOSE-BINDING PERIPLASMIC PROTEIN"/>
    <property type="match status" value="1"/>
</dbReference>
<dbReference type="KEGG" id="elim:B2M23_19660"/>
<evidence type="ECO:0000313" key="6">
    <source>
        <dbReference type="Proteomes" id="UP000192391"/>
    </source>
</evidence>
<reference evidence="6" key="1">
    <citation type="journal article" date="2017" name="Sci. Rep.">
        <title>Determination of the Genome and Primary Transcriptome of Syngas Fermenting Eubacterium limosum ATCC 8486.</title>
        <authorList>
            <person name="Song Y."/>
            <person name="Shin J."/>
            <person name="Jeong Y."/>
            <person name="Jin S."/>
            <person name="Lee J.K."/>
            <person name="Kim D.R."/>
            <person name="Kim S.C."/>
            <person name="Cho S."/>
            <person name="Cho B.K."/>
        </authorList>
    </citation>
    <scope>NUCLEOTIDE SEQUENCE [LARGE SCALE GENOMIC DNA]</scope>
    <source>
        <strain evidence="6">ATCC 8486</strain>
    </source>
</reference>
<evidence type="ECO:0000256" key="1">
    <source>
        <dbReference type="ARBA" id="ARBA00008520"/>
    </source>
</evidence>
<dbReference type="AlphaFoldDB" id="A0AAC9W4Z1"/>
<dbReference type="EMBL" id="CP019962">
    <property type="protein sequence ID" value="ARD67619.1"/>
    <property type="molecule type" value="Genomic_DNA"/>
</dbReference>
<dbReference type="Proteomes" id="UP000192391">
    <property type="component" value="Chromosome"/>
</dbReference>
<dbReference type="GO" id="GO:0042956">
    <property type="term" value="P:maltodextrin transmembrane transport"/>
    <property type="evidence" value="ECO:0007669"/>
    <property type="project" value="TreeGrafter"/>
</dbReference>
<comment type="similarity">
    <text evidence="1">Belongs to the bacterial solute-binding protein 1 family.</text>
</comment>
<dbReference type="SUPFAM" id="SSF53850">
    <property type="entry name" value="Periplasmic binding protein-like II"/>
    <property type="match status" value="1"/>
</dbReference>
<accession>A0AAC9W4Z1</accession>
<proteinExistence type="inferred from homology"/>
<feature type="chain" id="PRO_5042267884" evidence="4">
    <location>
        <begin position="28"/>
        <end position="485"/>
    </location>
</feature>
<dbReference type="InterPro" id="IPR006059">
    <property type="entry name" value="SBP"/>
</dbReference>
<evidence type="ECO:0000256" key="2">
    <source>
        <dbReference type="ARBA" id="ARBA00022448"/>
    </source>
</evidence>
<protein>
    <submittedName>
        <fullName evidence="5">ABC transporter substrate-binding protein</fullName>
    </submittedName>
</protein>
<dbReference type="Gene3D" id="3.40.190.10">
    <property type="entry name" value="Periplasmic binding protein-like II"/>
    <property type="match status" value="1"/>
</dbReference>